<keyword evidence="3" id="KW-1185">Reference proteome</keyword>
<dbReference type="GO" id="GO:0003677">
    <property type="term" value="F:DNA binding"/>
    <property type="evidence" value="ECO:0007669"/>
    <property type="project" value="InterPro"/>
</dbReference>
<dbReference type="EMBL" id="MLQR01000030">
    <property type="protein sequence ID" value="OIJ12694.1"/>
    <property type="molecule type" value="Genomic_DNA"/>
</dbReference>
<dbReference type="PROSITE" id="PS50943">
    <property type="entry name" value="HTH_CROC1"/>
    <property type="match status" value="1"/>
</dbReference>
<dbReference type="CDD" id="cd00093">
    <property type="entry name" value="HTH_XRE"/>
    <property type="match status" value="1"/>
</dbReference>
<sequence>MKTLNLDFIKQRRKELNISLQDMAIKLGFKNASTYMKYERGEYSFKADHLPLLAFELRCNIENFFGNNVVGIAT</sequence>
<feature type="domain" description="HTH cro/C1-type" evidence="1">
    <location>
        <begin position="9"/>
        <end position="64"/>
    </location>
</feature>
<protein>
    <submittedName>
        <fullName evidence="2">Transcriptional regulator</fullName>
    </submittedName>
</protein>
<dbReference type="SMART" id="SM00530">
    <property type="entry name" value="HTH_XRE"/>
    <property type="match status" value="1"/>
</dbReference>
<dbReference type="SUPFAM" id="SSF47413">
    <property type="entry name" value="lambda repressor-like DNA-binding domains"/>
    <property type="match status" value="1"/>
</dbReference>
<dbReference type="Pfam" id="PF01381">
    <property type="entry name" value="HTH_3"/>
    <property type="match status" value="1"/>
</dbReference>
<organism evidence="2 3">
    <name type="scientific">Anaerobacillus alkalilacustris</name>
    <dbReference type="NCBI Taxonomy" id="393763"/>
    <lineage>
        <taxon>Bacteria</taxon>
        <taxon>Bacillati</taxon>
        <taxon>Bacillota</taxon>
        <taxon>Bacilli</taxon>
        <taxon>Bacillales</taxon>
        <taxon>Bacillaceae</taxon>
        <taxon>Anaerobacillus</taxon>
    </lineage>
</organism>
<dbReference type="Proteomes" id="UP000179524">
    <property type="component" value="Unassembled WGS sequence"/>
</dbReference>
<evidence type="ECO:0000259" key="1">
    <source>
        <dbReference type="PROSITE" id="PS50943"/>
    </source>
</evidence>
<accession>A0A1S2LK58</accession>
<comment type="caution">
    <text evidence="2">The sequence shown here is derived from an EMBL/GenBank/DDBJ whole genome shotgun (WGS) entry which is preliminary data.</text>
</comment>
<dbReference type="InterPro" id="IPR010982">
    <property type="entry name" value="Lambda_DNA-bd_dom_sf"/>
</dbReference>
<dbReference type="InterPro" id="IPR001387">
    <property type="entry name" value="Cro/C1-type_HTH"/>
</dbReference>
<dbReference type="RefSeq" id="WP_071310014.1">
    <property type="nucleotide sequence ID" value="NZ_MLQR01000030.1"/>
</dbReference>
<evidence type="ECO:0000313" key="3">
    <source>
        <dbReference type="Proteomes" id="UP000179524"/>
    </source>
</evidence>
<reference evidence="2 3" key="1">
    <citation type="submission" date="2016-10" db="EMBL/GenBank/DDBJ databases">
        <title>Draft genome sequences of four alkaliphilic bacteria belonging to the Anaerobacillus genus.</title>
        <authorList>
            <person name="Bassil N.M."/>
            <person name="Lloyd J.R."/>
        </authorList>
    </citation>
    <scope>NUCLEOTIDE SEQUENCE [LARGE SCALE GENOMIC DNA]</scope>
    <source>
        <strain evidence="2 3">DSM 18345</strain>
    </source>
</reference>
<dbReference type="AlphaFoldDB" id="A0A1S2LK58"/>
<name>A0A1S2LK58_9BACI</name>
<dbReference type="Gene3D" id="1.10.260.40">
    <property type="entry name" value="lambda repressor-like DNA-binding domains"/>
    <property type="match status" value="1"/>
</dbReference>
<proteinExistence type="predicted"/>
<evidence type="ECO:0000313" key="2">
    <source>
        <dbReference type="EMBL" id="OIJ12694.1"/>
    </source>
</evidence>
<gene>
    <name evidence="2" type="ORF">BKP37_12910</name>
</gene>
<dbReference type="OrthoDB" id="2662407at2"/>